<dbReference type="AlphaFoldDB" id="A0A7U7PX80"/>
<accession>A0A7U7PX80</accession>
<comment type="caution">
    <text evidence="2">The sequence shown here is derived from an EMBL/GenBank/DDBJ whole genome shotgun (WGS) entry which is preliminary data.</text>
</comment>
<dbReference type="EMBL" id="CVOU01000015">
    <property type="protein sequence ID" value="CRI21329.1"/>
    <property type="molecule type" value="Genomic_DNA"/>
</dbReference>
<proteinExistence type="predicted"/>
<evidence type="ECO:0000256" key="1">
    <source>
        <dbReference type="SAM" id="MobiDB-lite"/>
    </source>
</evidence>
<gene>
    <name evidence="2" type="ORF">BN1326_30229</name>
</gene>
<feature type="compositionally biased region" description="Basic and acidic residues" evidence="1">
    <location>
        <begin position="1"/>
        <end position="12"/>
    </location>
</feature>
<evidence type="ECO:0000313" key="2">
    <source>
        <dbReference type="EMBL" id="CRI21329.1"/>
    </source>
</evidence>
<sequence length="20" mass="2464">MKRKHYKEESKTHPAYTESL</sequence>
<organism evidence="2 3">
    <name type="scientific">Staphylococcus argenteus</name>
    <dbReference type="NCBI Taxonomy" id="985002"/>
    <lineage>
        <taxon>Bacteria</taxon>
        <taxon>Bacillati</taxon>
        <taxon>Bacillota</taxon>
        <taxon>Bacilli</taxon>
        <taxon>Bacillales</taxon>
        <taxon>Staphylococcaceae</taxon>
        <taxon>Staphylococcus</taxon>
    </lineage>
</organism>
<keyword evidence="3" id="KW-1185">Reference proteome</keyword>
<reference evidence="2 3" key="1">
    <citation type="submission" date="2015-04" db="EMBL/GenBank/DDBJ databases">
        <authorList>
            <person name="Cao L."/>
            <person name="Gao C.H."/>
        </authorList>
    </citation>
    <scope>NUCLEOTIDE SEQUENCE [LARGE SCALE GENOMIC DNA]</scope>
    <source>
        <strain evidence="2 3">SH3</strain>
    </source>
</reference>
<dbReference type="Proteomes" id="UP000236509">
    <property type="component" value="Unassembled WGS sequence"/>
</dbReference>
<name>A0A7U7PX80_9STAP</name>
<feature type="region of interest" description="Disordered" evidence="1">
    <location>
        <begin position="1"/>
        <end position="20"/>
    </location>
</feature>
<evidence type="ECO:0000313" key="3">
    <source>
        <dbReference type="Proteomes" id="UP000236509"/>
    </source>
</evidence>
<protein>
    <submittedName>
        <fullName evidence="2">Uncharacterized protein</fullName>
    </submittedName>
</protein>